<name>A0A1H1KDJ9_9BURK</name>
<dbReference type="AlphaFoldDB" id="A0A1H1KDJ9"/>
<proteinExistence type="predicted"/>
<evidence type="ECO:0000313" key="2">
    <source>
        <dbReference type="EMBL" id="SDR60363.1"/>
    </source>
</evidence>
<evidence type="ECO:0000313" key="3">
    <source>
        <dbReference type="Proteomes" id="UP000199365"/>
    </source>
</evidence>
<keyword evidence="1" id="KW-0472">Membrane</keyword>
<feature type="transmembrane region" description="Helical" evidence="1">
    <location>
        <begin position="173"/>
        <end position="191"/>
    </location>
</feature>
<dbReference type="STRING" id="157910.SAMN05445850_7276"/>
<accession>A0A1H1KDJ9</accession>
<reference evidence="3" key="1">
    <citation type="submission" date="2016-10" db="EMBL/GenBank/DDBJ databases">
        <authorList>
            <person name="Varghese N."/>
            <person name="Submissions S."/>
        </authorList>
    </citation>
    <scope>NUCLEOTIDE SEQUENCE [LARGE SCALE GENOMIC DNA]</scope>
    <source>
        <strain evidence="3">DUS833</strain>
    </source>
</reference>
<evidence type="ECO:0000256" key="1">
    <source>
        <dbReference type="SAM" id="Phobius"/>
    </source>
</evidence>
<dbReference type="EMBL" id="FNKX01000003">
    <property type="protein sequence ID" value="SDR60363.1"/>
    <property type="molecule type" value="Genomic_DNA"/>
</dbReference>
<dbReference type="RefSeq" id="WP_090811640.1">
    <property type="nucleotide sequence ID" value="NZ_FNKX01000003.1"/>
</dbReference>
<gene>
    <name evidence="2" type="ORF">SAMN05445850_7276</name>
</gene>
<feature type="transmembrane region" description="Helical" evidence="1">
    <location>
        <begin position="36"/>
        <end position="54"/>
    </location>
</feature>
<dbReference type="Proteomes" id="UP000199365">
    <property type="component" value="Unassembled WGS sequence"/>
</dbReference>
<keyword evidence="1" id="KW-0812">Transmembrane</keyword>
<sequence length="202" mass="23150">MSDQSRTRITWLKAFWLLFKGNPEDVGKGYKWKSSLLMGALMWAIGTPFIGHLFDAQFSGSLPPEAPLIRATGQFVHKFTQFGIRRVPYVDFETDDGRHYATGRYVMDSIGLEALARREPPVHVYTEGFLLENGKGSYWPLVIRTPGGTDLIPQQRLQDSLRRARRYPWKADMVMYSIAGVFWAISTLNAYRLKKKLSQEDV</sequence>
<protein>
    <submittedName>
        <fullName evidence="2">Uncharacterized protein</fullName>
    </submittedName>
</protein>
<keyword evidence="1" id="KW-1133">Transmembrane helix</keyword>
<keyword evidence="3" id="KW-1185">Reference proteome</keyword>
<organism evidence="2 3">
    <name type="scientific">Paraburkholderia tuberum</name>
    <dbReference type="NCBI Taxonomy" id="157910"/>
    <lineage>
        <taxon>Bacteria</taxon>
        <taxon>Pseudomonadati</taxon>
        <taxon>Pseudomonadota</taxon>
        <taxon>Betaproteobacteria</taxon>
        <taxon>Burkholderiales</taxon>
        <taxon>Burkholderiaceae</taxon>
        <taxon>Paraburkholderia</taxon>
    </lineage>
</organism>